<comment type="caution">
    <text evidence="1">The sequence shown here is derived from an EMBL/GenBank/DDBJ whole genome shotgun (WGS) entry which is preliminary data.</text>
</comment>
<organism evidence="1 2">
    <name type="scientific">Novosphingobium pentaromativorans US6-1</name>
    <dbReference type="NCBI Taxonomy" id="1088721"/>
    <lineage>
        <taxon>Bacteria</taxon>
        <taxon>Pseudomonadati</taxon>
        <taxon>Pseudomonadota</taxon>
        <taxon>Alphaproteobacteria</taxon>
        <taxon>Sphingomonadales</taxon>
        <taxon>Sphingomonadaceae</taxon>
        <taxon>Novosphingobium</taxon>
    </lineage>
</organism>
<accession>G6E7J6</accession>
<sequence length="123" mass="12256">MAVTYNTAVKTARITATRDYFANGTLELLAANDAVLAIFDLSASGGSIAADTWTLGFDANTVAAEAGAGAGTDATKAQIKDSGGNAHLTGLTVGISGTDIVLDNVNIADGQNVTLSSAAIQHA</sequence>
<protein>
    <submittedName>
        <fullName evidence="1">Uncharacterized protein</fullName>
    </submittedName>
</protein>
<evidence type="ECO:0000313" key="1">
    <source>
        <dbReference type="EMBL" id="EHJ62819.1"/>
    </source>
</evidence>
<dbReference type="RefSeq" id="WP_007011248.1">
    <property type="nucleotide sequence ID" value="NZ_AGFM01000006.1"/>
</dbReference>
<dbReference type="EMBL" id="AGFM01000006">
    <property type="protein sequence ID" value="EHJ62819.1"/>
    <property type="molecule type" value="Genomic_DNA"/>
</dbReference>
<dbReference type="eggNOG" id="ENOG50336W5">
    <property type="taxonomic scope" value="Bacteria"/>
</dbReference>
<dbReference type="PATRIC" id="fig|1088721.3.peg.327"/>
<dbReference type="AlphaFoldDB" id="G6E7J6"/>
<proteinExistence type="predicted"/>
<name>G6E7J6_9SPHN</name>
<gene>
    <name evidence="1" type="ORF">NSU_0331</name>
</gene>
<reference evidence="1 2" key="1">
    <citation type="journal article" date="2012" name="J. Bacteriol.">
        <title>Genome sequence of benzo(a)pyrene-degrading bacterium Novosphingobium pentaromativorans US6-1.</title>
        <authorList>
            <person name="Luo Y.R."/>
            <person name="Kang S.G."/>
            <person name="Kim S.J."/>
            <person name="Kim M.R."/>
            <person name="Li N."/>
            <person name="Lee J.H."/>
            <person name="Kwon K.K."/>
        </authorList>
    </citation>
    <scope>NUCLEOTIDE SEQUENCE [LARGE SCALE GENOMIC DNA]</scope>
    <source>
        <strain evidence="1 2">US6-1</strain>
    </source>
</reference>
<dbReference type="KEGG" id="npn:JI59_18445"/>
<dbReference type="Proteomes" id="UP000004030">
    <property type="component" value="Unassembled WGS sequence"/>
</dbReference>
<keyword evidence="2" id="KW-1185">Reference proteome</keyword>
<dbReference type="OrthoDB" id="8481869at2"/>
<dbReference type="STRING" id="1088721.JI59_18445"/>
<evidence type="ECO:0000313" key="2">
    <source>
        <dbReference type="Proteomes" id="UP000004030"/>
    </source>
</evidence>